<evidence type="ECO:0000259" key="5">
    <source>
        <dbReference type="Pfam" id="PF04539"/>
    </source>
</evidence>
<gene>
    <name evidence="8" type="ORF">CLV43_11952</name>
</gene>
<dbReference type="InterPro" id="IPR036388">
    <property type="entry name" value="WH-like_DNA-bd_sf"/>
</dbReference>
<keyword evidence="3" id="KW-0238">DNA-binding</keyword>
<dbReference type="InterPro" id="IPR007624">
    <property type="entry name" value="RNA_pol_sigma70_r3"/>
</dbReference>
<feature type="domain" description="RNA polymerase sigma-70 region 2" evidence="6">
    <location>
        <begin position="31"/>
        <end position="98"/>
    </location>
</feature>
<evidence type="ECO:0000256" key="4">
    <source>
        <dbReference type="ARBA" id="ARBA00023163"/>
    </source>
</evidence>
<keyword evidence="2" id="KW-0731">Sigma factor</keyword>
<organism evidence="8 9">
    <name type="scientific">Umezawaea tangerina</name>
    <dbReference type="NCBI Taxonomy" id="84725"/>
    <lineage>
        <taxon>Bacteria</taxon>
        <taxon>Bacillati</taxon>
        <taxon>Actinomycetota</taxon>
        <taxon>Actinomycetes</taxon>
        <taxon>Pseudonocardiales</taxon>
        <taxon>Pseudonocardiaceae</taxon>
        <taxon>Umezawaea</taxon>
    </lineage>
</organism>
<dbReference type="Proteomes" id="UP000239494">
    <property type="component" value="Unassembled WGS sequence"/>
</dbReference>
<keyword evidence="1" id="KW-0805">Transcription regulation</keyword>
<dbReference type="NCBIfam" id="TIGR02937">
    <property type="entry name" value="sigma70-ECF"/>
    <property type="match status" value="1"/>
</dbReference>
<feature type="domain" description="RNA polymerase sigma-70 region 3" evidence="5">
    <location>
        <begin position="114"/>
        <end position="169"/>
    </location>
</feature>
<dbReference type="Gene3D" id="1.10.10.10">
    <property type="entry name" value="Winged helix-like DNA-binding domain superfamily/Winged helix DNA-binding domain"/>
    <property type="match status" value="2"/>
</dbReference>
<dbReference type="SUPFAM" id="SSF88659">
    <property type="entry name" value="Sigma3 and sigma4 domains of RNA polymerase sigma factors"/>
    <property type="match status" value="2"/>
</dbReference>
<evidence type="ECO:0000259" key="7">
    <source>
        <dbReference type="Pfam" id="PF04545"/>
    </source>
</evidence>
<evidence type="ECO:0000313" key="8">
    <source>
        <dbReference type="EMBL" id="PRY33745.1"/>
    </source>
</evidence>
<dbReference type="AlphaFoldDB" id="A0A2T0SK22"/>
<dbReference type="EMBL" id="PVTF01000019">
    <property type="protein sequence ID" value="PRY33745.1"/>
    <property type="molecule type" value="Genomic_DNA"/>
</dbReference>
<dbReference type="SUPFAM" id="SSF88946">
    <property type="entry name" value="Sigma2 domain of RNA polymerase sigma factors"/>
    <property type="match status" value="1"/>
</dbReference>
<evidence type="ECO:0000256" key="1">
    <source>
        <dbReference type="ARBA" id="ARBA00023015"/>
    </source>
</evidence>
<dbReference type="InterPro" id="IPR013325">
    <property type="entry name" value="RNA_pol_sigma_r2"/>
</dbReference>
<evidence type="ECO:0000256" key="2">
    <source>
        <dbReference type="ARBA" id="ARBA00023082"/>
    </source>
</evidence>
<dbReference type="GO" id="GO:0003677">
    <property type="term" value="F:DNA binding"/>
    <property type="evidence" value="ECO:0007669"/>
    <property type="project" value="UniProtKB-KW"/>
</dbReference>
<evidence type="ECO:0000256" key="3">
    <source>
        <dbReference type="ARBA" id="ARBA00023125"/>
    </source>
</evidence>
<dbReference type="InterPro" id="IPR014322">
    <property type="entry name" value="RNA_pol_sigma-B/F/G"/>
</dbReference>
<dbReference type="InterPro" id="IPR007627">
    <property type="entry name" value="RNA_pol_sigma70_r2"/>
</dbReference>
<dbReference type="OrthoDB" id="9804285at2"/>
<name>A0A2T0SK22_9PSEU</name>
<comment type="caution">
    <text evidence="8">The sequence shown here is derived from an EMBL/GenBank/DDBJ whole genome shotgun (WGS) entry which is preliminary data.</text>
</comment>
<reference evidence="8 9" key="1">
    <citation type="submission" date="2018-03" db="EMBL/GenBank/DDBJ databases">
        <title>Genomic Encyclopedia of Archaeal and Bacterial Type Strains, Phase II (KMG-II): from individual species to whole genera.</title>
        <authorList>
            <person name="Goeker M."/>
        </authorList>
    </citation>
    <scope>NUCLEOTIDE SEQUENCE [LARGE SCALE GENOMIC DNA]</scope>
    <source>
        <strain evidence="8 9">DSM 44720</strain>
    </source>
</reference>
<keyword evidence="9" id="KW-1185">Reference proteome</keyword>
<dbReference type="PANTHER" id="PTHR30385">
    <property type="entry name" value="SIGMA FACTOR F FLAGELLAR"/>
    <property type="match status" value="1"/>
</dbReference>
<proteinExistence type="predicted"/>
<dbReference type="PRINTS" id="PR00046">
    <property type="entry name" value="SIGMA70FCT"/>
</dbReference>
<dbReference type="Pfam" id="PF04539">
    <property type="entry name" value="Sigma70_r3"/>
    <property type="match status" value="1"/>
</dbReference>
<dbReference type="InterPro" id="IPR014284">
    <property type="entry name" value="RNA_pol_sigma-70_dom"/>
</dbReference>
<dbReference type="CDD" id="cd06171">
    <property type="entry name" value="Sigma70_r4"/>
    <property type="match status" value="1"/>
</dbReference>
<dbReference type="GO" id="GO:0016987">
    <property type="term" value="F:sigma factor activity"/>
    <property type="evidence" value="ECO:0007669"/>
    <property type="project" value="UniProtKB-KW"/>
</dbReference>
<dbReference type="GO" id="GO:0006352">
    <property type="term" value="P:DNA-templated transcription initiation"/>
    <property type="evidence" value="ECO:0007669"/>
    <property type="project" value="InterPro"/>
</dbReference>
<dbReference type="Pfam" id="PF04542">
    <property type="entry name" value="Sigma70_r2"/>
    <property type="match status" value="1"/>
</dbReference>
<keyword evidence="4" id="KW-0804">Transcription</keyword>
<evidence type="ECO:0000259" key="6">
    <source>
        <dbReference type="Pfam" id="PF04542"/>
    </source>
</evidence>
<dbReference type="InterPro" id="IPR007630">
    <property type="entry name" value="RNA_pol_sigma70_r4"/>
</dbReference>
<dbReference type="RefSeq" id="WP_106195810.1">
    <property type="nucleotide sequence ID" value="NZ_PVTF01000019.1"/>
</dbReference>
<feature type="domain" description="RNA polymerase sigma-70 region 4" evidence="7">
    <location>
        <begin position="193"/>
        <end position="241"/>
    </location>
</feature>
<dbReference type="InterPro" id="IPR000943">
    <property type="entry name" value="RNA_pol_sigma70"/>
</dbReference>
<sequence length="246" mass="28188">MTTYPAMEPVFRELAETDPRRPRFNELRDLLVTSHLPVAEHIAERFADRGENAEDLRQVAAVGLINAVDRFDVERGIEFLAFAVPTITGEIRRYFRDLCWTVRVPRKLKELCLAIDAARADLSDELGRAPTPREVARHLGVSPEEVYEGLHASSAYHLLSLDDLPDEEIDDQLQSDDHELEVAELHHALNPMLRGLPKRERRIVVLRFFEDKTQTEIANLVGVSQMHVSRLLAQSLERLRNLLEEE</sequence>
<dbReference type="InterPro" id="IPR013324">
    <property type="entry name" value="RNA_pol_sigma_r3/r4-like"/>
</dbReference>
<accession>A0A2T0SK22</accession>
<protein>
    <submittedName>
        <fullName evidence="8">RNA polymerase sigma (RpoX/SigF) subunit</fullName>
    </submittedName>
</protein>
<dbReference type="NCBIfam" id="TIGR02980">
    <property type="entry name" value="SigBFG"/>
    <property type="match status" value="1"/>
</dbReference>
<evidence type="ECO:0000313" key="9">
    <source>
        <dbReference type="Proteomes" id="UP000239494"/>
    </source>
</evidence>
<dbReference type="Gene3D" id="1.20.120.1810">
    <property type="match status" value="1"/>
</dbReference>
<dbReference type="PANTHER" id="PTHR30385:SF4">
    <property type="entry name" value="RNA POLYMERASE SIGMA-E FACTOR"/>
    <property type="match status" value="1"/>
</dbReference>
<dbReference type="Pfam" id="PF04545">
    <property type="entry name" value="Sigma70_r4"/>
    <property type="match status" value="1"/>
</dbReference>